<dbReference type="Pfam" id="PF20107">
    <property type="entry name" value="DUF6497"/>
    <property type="match status" value="1"/>
</dbReference>
<evidence type="ECO:0000313" key="2">
    <source>
        <dbReference type="Proteomes" id="UP000239736"/>
    </source>
</evidence>
<comment type="caution">
    <text evidence="1">The sequence shown here is derived from an EMBL/GenBank/DDBJ whole genome shotgun (WGS) entry which is preliminary data.</text>
</comment>
<organism evidence="1 2">
    <name type="scientific">Albidovulum inexpectatum</name>
    <dbReference type="NCBI Taxonomy" id="196587"/>
    <lineage>
        <taxon>Bacteria</taxon>
        <taxon>Pseudomonadati</taxon>
        <taxon>Pseudomonadota</taxon>
        <taxon>Alphaproteobacteria</taxon>
        <taxon>Rhodobacterales</taxon>
        <taxon>Paracoccaceae</taxon>
        <taxon>Albidovulum</taxon>
    </lineage>
</organism>
<proteinExistence type="predicted"/>
<dbReference type="AlphaFoldDB" id="A0A2S5JFV7"/>
<accession>A0A2S5JFV7</accession>
<dbReference type="Proteomes" id="UP000239736">
    <property type="component" value="Unassembled WGS sequence"/>
</dbReference>
<dbReference type="EMBL" id="PRDS01000006">
    <property type="protein sequence ID" value="PPB80309.1"/>
    <property type="molecule type" value="Genomic_DNA"/>
</dbReference>
<evidence type="ECO:0008006" key="3">
    <source>
        <dbReference type="Google" id="ProtNLM"/>
    </source>
</evidence>
<gene>
    <name evidence="1" type="ORF">LV82_02184</name>
</gene>
<evidence type="ECO:0000313" key="1">
    <source>
        <dbReference type="EMBL" id="PPB80309.1"/>
    </source>
</evidence>
<name>A0A2S5JFV7_9RHOB</name>
<sequence>MAGGRLKWTCGTSWVIGLGLCVVSAGSAGATEERVVTPSGLNAELFEVIRSSPGTQGLTIRFRFVAPKLPSIGVVQALSDMEWLCETYAVPRLPSIGPSPAQVVISLSDRPLPFGETDPQATQYFDAFTIDREECRWEPF</sequence>
<keyword evidence="2" id="KW-1185">Reference proteome</keyword>
<reference evidence="1 2" key="1">
    <citation type="submission" date="2018-01" db="EMBL/GenBank/DDBJ databases">
        <title>Genomic Encyclopedia of Archaeal and Bacterial Type Strains, Phase II (KMG-II): from individual species to whole genera.</title>
        <authorList>
            <person name="Goeker M."/>
        </authorList>
    </citation>
    <scope>NUCLEOTIDE SEQUENCE [LARGE SCALE GENOMIC DNA]</scope>
    <source>
        <strain evidence="1 2">DSM 12048</strain>
    </source>
</reference>
<protein>
    <recommendedName>
        <fullName evidence="3">Acetolactate synthase</fullName>
    </recommendedName>
</protein>
<dbReference type="InterPro" id="IPR045467">
    <property type="entry name" value="DUF6497"/>
</dbReference>